<evidence type="ECO:0000256" key="1">
    <source>
        <dbReference type="ARBA" id="ARBA00004651"/>
    </source>
</evidence>
<feature type="transmembrane region" description="Helical" evidence="7">
    <location>
        <begin position="367"/>
        <end position="386"/>
    </location>
</feature>
<organism evidence="9 10">
    <name type="scientific">Prosthecobacter vanneervenii</name>
    <dbReference type="NCBI Taxonomy" id="48466"/>
    <lineage>
        <taxon>Bacteria</taxon>
        <taxon>Pseudomonadati</taxon>
        <taxon>Verrucomicrobiota</taxon>
        <taxon>Verrucomicrobiia</taxon>
        <taxon>Verrucomicrobiales</taxon>
        <taxon>Verrucomicrobiaceae</taxon>
        <taxon>Prosthecobacter</taxon>
    </lineage>
</organism>
<dbReference type="SUPFAM" id="SSF103473">
    <property type="entry name" value="MFS general substrate transporter"/>
    <property type="match status" value="1"/>
</dbReference>
<feature type="transmembrane region" description="Helical" evidence="7">
    <location>
        <begin position="14"/>
        <end position="32"/>
    </location>
</feature>
<evidence type="ECO:0000256" key="6">
    <source>
        <dbReference type="ARBA" id="ARBA00023136"/>
    </source>
</evidence>
<dbReference type="EMBL" id="JACHIG010000006">
    <property type="protein sequence ID" value="MBB5033437.1"/>
    <property type="molecule type" value="Genomic_DNA"/>
</dbReference>
<feature type="transmembrane region" description="Helical" evidence="7">
    <location>
        <begin position="38"/>
        <end position="59"/>
    </location>
</feature>
<feature type="transmembrane region" description="Helical" evidence="7">
    <location>
        <begin position="491"/>
        <end position="511"/>
    </location>
</feature>
<dbReference type="PROSITE" id="PS50850">
    <property type="entry name" value="MFS"/>
    <property type="match status" value="1"/>
</dbReference>
<gene>
    <name evidence="9" type="ORF">HNQ65_003025</name>
</gene>
<dbReference type="PANTHER" id="PTHR23517:SF3">
    <property type="entry name" value="INTEGRAL MEMBRANE TRANSPORT PROTEIN"/>
    <property type="match status" value="1"/>
</dbReference>
<reference evidence="9 10" key="1">
    <citation type="submission" date="2020-08" db="EMBL/GenBank/DDBJ databases">
        <title>Genomic Encyclopedia of Type Strains, Phase IV (KMG-IV): sequencing the most valuable type-strain genomes for metagenomic binning, comparative biology and taxonomic classification.</title>
        <authorList>
            <person name="Goeker M."/>
        </authorList>
    </citation>
    <scope>NUCLEOTIDE SEQUENCE [LARGE SCALE GENOMIC DNA]</scope>
    <source>
        <strain evidence="9 10">DSM 12252</strain>
    </source>
</reference>
<dbReference type="InterPro" id="IPR050171">
    <property type="entry name" value="MFS_Transporters"/>
</dbReference>
<feature type="transmembrane region" description="Helical" evidence="7">
    <location>
        <begin position="192"/>
        <end position="212"/>
    </location>
</feature>
<keyword evidence="3" id="KW-1003">Cell membrane</keyword>
<dbReference type="Proteomes" id="UP000590740">
    <property type="component" value="Unassembled WGS sequence"/>
</dbReference>
<evidence type="ECO:0000313" key="9">
    <source>
        <dbReference type="EMBL" id="MBB5033437.1"/>
    </source>
</evidence>
<feature type="transmembrane region" description="Helical" evidence="7">
    <location>
        <begin position="105"/>
        <end position="123"/>
    </location>
</feature>
<keyword evidence="5 7" id="KW-1133">Transmembrane helix</keyword>
<keyword evidence="4 7" id="KW-0812">Transmembrane</keyword>
<evidence type="ECO:0000259" key="8">
    <source>
        <dbReference type="PROSITE" id="PS50850"/>
    </source>
</evidence>
<keyword evidence="2" id="KW-0813">Transport</keyword>
<feature type="transmembrane region" description="Helical" evidence="7">
    <location>
        <begin position="66"/>
        <end position="93"/>
    </location>
</feature>
<dbReference type="InterPro" id="IPR036259">
    <property type="entry name" value="MFS_trans_sf"/>
</dbReference>
<evidence type="ECO:0000256" key="4">
    <source>
        <dbReference type="ARBA" id="ARBA00022692"/>
    </source>
</evidence>
<dbReference type="GO" id="GO:0005886">
    <property type="term" value="C:plasma membrane"/>
    <property type="evidence" value="ECO:0007669"/>
    <property type="project" value="UniProtKB-SubCell"/>
</dbReference>
<feature type="transmembrane region" description="Helical" evidence="7">
    <location>
        <begin position="158"/>
        <end position="180"/>
    </location>
</feature>
<sequence>MPDSPPAPSSLKQTILRGAVLALFCWAVGWLAMYKLALGVVAGWVIGGATFGIGLYAIANLKGAPAGLWVTFGLKLLSVTCYKILMVVMVSYLSKDCGMSAANAQYAYAVFGFMMSCCTLLAGSITDAIGLRRTLTLGVSLAVLARVIMISASNPWIALTAGLVPVAVGEALCTPVLVAATRKFSTAEQRSVAFSVFYALLNLGFLAAYFIFDGVKGLSNGGMTIHTWVGDHSVQRVLFAVSAGIEVVMLPVLLLLRERDALGEDVAEGASAPMQRMTAGEAVAKSARLFSKLLSHPGFPRLLMFLAVIGLLKIVFSIMDGVLPTFLERELGAEGGARAGRANAVNSVLILILAPIAGILTRKIPAYPMVIFGGFITALSFVFLALPSSFFQGLADGPLGQAVIRGYFAWQGTAHPLFLMVVLWQVVFSIGEAFYSPRVYEYAVSIAPRGQEASYAALSAVPLILGKITTGTVFAWLLTSYCPETGPRDTATMWSIVGGLVLMAPLLLLVLRPFIRMKEEGKE</sequence>
<feature type="transmembrane region" description="Helical" evidence="7">
    <location>
        <begin position="302"/>
        <end position="323"/>
    </location>
</feature>
<accession>A0A7W8DKS2</accession>
<evidence type="ECO:0000256" key="5">
    <source>
        <dbReference type="ARBA" id="ARBA00022989"/>
    </source>
</evidence>
<evidence type="ECO:0000256" key="2">
    <source>
        <dbReference type="ARBA" id="ARBA00022448"/>
    </source>
</evidence>
<dbReference type="RefSeq" id="WP_184340367.1">
    <property type="nucleotide sequence ID" value="NZ_JACHIG010000006.1"/>
</dbReference>
<dbReference type="PANTHER" id="PTHR23517">
    <property type="entry name" value="RESISTANCE PROTEIN MDTM, PUTATIVE-RELATED-RELATED"/>
    <property type="match status" value="1"/>
</dbReference>
<protein>
    <submittedName>
        <fullName evidence="9">MFS family permease</fullName>
    </submittedName>
</protein>
<dbReference type="Gene3D" id="1.20.1250.20">
    <property type="entry name" value="MFS general substrate transporter like domains"/>
    <property type="match status" value="1"/>
</dbReference>
<dbReference type="Pfam" id="PF07690">
    <property type="entry name" value="MFS_1"/>
    <property type="match status" value="1"/>
</dbReference>
<evidence type="ECO:0000256" key="3">
    <source>
        <dbReference type="ARBA" id="ARBA00022475"/>
    </source>
</evidence>
<dbReference type="InterPro" id="IPR020846">
    <property type="entry name" value="MFS_dom"/>
</dbReference>
<name>A0A7W8DKS2_9BACT</name>
<dbReference type="GO" id="GO:0022857">
    <property type="term" value="F:transmembrane transporter activity"/>
    <property type="evidence" value="ECO:0007669"/>
    <property type="project" value="InterPro"/>
</dbReference>
<evidence type="ECO:0000256" key="7">
    <source>
        <dbReference type="SAM" id="Phobius"/>
    </source>
</evidence>
<keyword evidence="10" id="KW-1185">Reference proteome</keyword>
<feature type="transmembrane region" description="Helical" evidence="7">
    <location>
        <begin position="343"/>
        <end position="360"/>
    </location>
</feature>
<feature type="domain" description="Major facilitator superfamily (MFS) profile" evidence="8">
    <location>
        <begin position="40"/>
        <end position="516"/>
    </location>
</feature>
<feature type="transmembrane region" description="Helical" evidence="7">
    <location>
        <begin position="455"/>
        <end position="479"/>
    </location>
</feature>
<feature type="transmembrane region" description="Helical" evidence="7">
    <location>
        <begin position="237"/>
        <end position="256"/>
    </location>
</feature>
<proteinExistence type="predicted"/>
<dbReference type="InterPro" id="IPR011701">
    <property type="entry name" value="MFS"/>
</dbReference>
<comment type="subcellular location">
    <subcellularLocation>
        <location evidence="1">Cell membrane</location>
        <topology evidence="1">Multi-pass membrane protein</topology>
    </subcellularLocation>
</comment>
<comment type="caution">
    <text evidence="9">The sequence shown here is derived from an EMBL/GenBank/DDBJ whole genome shotgun (WGS) entry which is preliminary data.</text>
</comment>
<keyword evidence="6 7" id="KW-0472">Membrane</keyword>
<feature type="transmembrane region" description="Helical" evidence="7">
    <location>
        <begin position="417"/>
        <end position="435"/>
    </location>
</feature>
<dbReference type="AlphaFoldDB" id="A0A7W8DKS2"/>
<evidence type="ECO:0000313" key="10">
    <source>
        <dbReference type="Proteomes" id="UP000590740"/>
    </source>
</evidence>